<keyword evidence="2" id="KW-1185">Reference proteome</keyword>
<feature type="non-terminal residue" evidence="1">
    <location>
        <position position="54"/>
    </location>
</feature>
<accession>A0A0C2YJ51</accession>
<evidence type="ECO:0000313" key="2">
    <source>
        <dbReference type="Proteomes" id="UP000053424"/>
    </source>
</evidence>
<dbReference type="AlphaFoldDB" id="A0A0C2YJ51"/>
<reference evidence="1 2" key="1">
    <citation type="submission" date="2014-04" db="EMBL/GenBank/DDBJ databases">
        <authorList>
            <consortium name="DOE Joint Genome Institute"/>
            <person name="Kuo A."/>
            <person name="Gay G."/>
            <person name="Dore J."/>
            <person name="Kohler A."/>
            <person name="Nagy L.G."/>
            <person name="Floudas D."/>
            <person name="Copeland A."/>
            <person name="Barry K.W."/>
            <person name="Cichocki N."/>
            <person name="Veneault-Fourrey C."/>
            <person name="LaButti K."/>
            <person name="Lindquist E.A."/>
            <person name="Lipzen A."/>
            <person name="Lundell T."/>
            <person name="Morin E."/>
            <person name="Murat C."/>
            <person name="Sun H."/>
            <person name="Tunlid A."/>
            <person name="Henrissat B."/>
            <person name="Grigoriev I.V."/>
            <person name="Hibbett D.S."/>
            <person name="Martin F."/>
            <person name="Nordberg H.P."/>
            <person name="Cantor M.N."/>
            <person name="Hua S.X."/>
        </authorList>
    </citation>
    <scope>NUCLEOTIDE SEQUENCE [LARGE SCALE GENOMIC DNA]</scope>
    <source>
        <strain evidence="2">h7</strain>
    </source>
</reference>
<feature type="non-terminal residue" evidence="1">
    <location>
        <position position="1"/>
    </location>
</feature>
<dbReference type="OrthoDB" id="3262464at2759"/>
<gene>
    <name evidence="1" type="ORF">M413DRAFT_44314</name>
</gene>
<reference evidence="2" key="2">
    <citation type="submission" date="2015-01" db="EMBL/GenBank/DDBJ databases">
        <title>Evolutionary Origins and Diversification of the Mycorrhizal Mutualists.</title>
        <authorList>
            <consortium name="DOE Joint Genome Institute"/>
            <consortium name="Mycorrhizal Genomics Consortium"/>
            <person name="Kohler A."/>
            <person name="Kuo A."/>
            <person name="Nagy L.G."/>
            <person name="Floudas D."/>
            <person name="Copeland A."/>
            <person name="Barry K.W."/>
            <person name="Cichocki N."/>
            <person name="Veneault-Fourrey C."/>
            <person name="LaButti K."/>
            <person name="Lindquist E.A."/>
            <person name="Lipzen A."/>
            <person name="Lundell T."/>
            <person name="Morin E."/>
            <person name="Murat C."/>
            <person name="Riley R."/>
            <person name="Ohm R."/>
            <person name="Sun H."/>
            <person name="Tunlid A."/>
            <person name="Henrissat B."/>
            <person name="Grigoriev I.V."/>
            <person name="Hibbett D.S."/>
            <person name="Martin F."/>
        </authorList>
    </citation>
    <scope>NUCLEOTIDE SEQUENCE [LARGE SCALE GENOMIC DNA]</scope>
    <source>
        <strain evidence="2">h7</strain>
    </source>
</reference>
<dbReference type="EMBL" id="KN831781">
    <property type="protein sequence ID" value="KIM41067.1"/>
    <property type="molecule type" value="Genomic_DNA"/>
</dbReference>
<proteinExistence type="predicted"/>
<sequence length="54" mass="6111">LMEQLQMLKFSFKNGRHLDFSAGTSEKDILKYLEAMAGGPDTVSEDLHAFYESL</sequence>
<evidence type="ECO:0000313" key="1">
    <source>
        <dbReference type="EMBL" id="KIM41067.1"/>
    </source>
</evidence>
<protein>
    <submittedName>
        <fullName evidence="1">Uncharacterized protein</fullName>
    </submittedName>
</protein>
<dbReference type="Proteomes" id="UP000053424">
    <property type="component" value="Unassembled WGS sequence"/>
</dbReference>
<organism evidence="1 2">
    <name type="scientific">Hebeloma cylindrosporum</name>
    <dbReference type="NCBI Taxonomy" id="76867"/>
    <lineage>
        <taxon>Eukaryota</taxon>
        <taxon>Fungi</taxon>
        <taxon>Dikarya</taxon>
        <taxon>Basidiomycota</taxon>
        <taxon>Agaricomycotina</taxon>
        <taxon>Agaricomycetes</taxon>
        <taxon>Agaricomycetidae</taxon>
        <taxon>Agaricales</taxon>
        <taxon>Agaricineae</taxon>
        <taxon>Hymenogastraceae</taxon>
        <taxon>Hebeloma</taxon>
    </lineage>
</organism>
<dbReference type="HOGENOM" id="CLU_203392_0_0_1"/>
<name>A0A0C2YJ51_HEBCY</name>